<dbReference type="RefSeq" id="WP_345375871.1">
    <property type="nucleotide sequence ID" value="NZ_BAABLM010000003.1"/>
</dbReference>
<accession>A0ABP8W014</accession>
<name>A0ABP8W014_9MICO</name>
<keyword evidence="4" id="KW-1185">Reference proteome</keyword>
<dbReference type="InterPro" id="IPR036237">
    <property type="entry name" value="Xyl_isomerase-like_sf"/>
</dbReference>
<reference evidence="4" key="1">
    <citation type="journal article" date="2019" name="Int. J. Syst. Evol. Microbiol.">
        <title>The Global Catalogue of Microorganisms (GCM) 10K type strain sequencing project: providing services to taxonomists for standard genome sequencing and annotation.</title>
        <authorList>
            <consortium name="The Broad Institute Genomics Platform"/>
            <consortium name="The Broad Institute Genome Sequencing Center for Infectious Disease"/>
            <person name="Wu L."/>
            <person name="Ma J."/>
        </authorList>
    </citation>
    <scope>NUCLEOTIDE SEQUENCE [LARGE SCALE GENOMIC DNA]</scope>
    <source>
        <strain evidence="4">JCM 18956</strain>
    </source>
</reference>
<gene>
    <name evidence="3" type="ORF">GCM10025780_21690</name>
</gene>
<feature type="domain" description="Xylose isomerase-like TIM barrel" evidence="2">
    <location>
        <begin position="25"/>
        <end position="261"/>
    </location>
</feature>
<evidence type="ECO:0000256" key="1">
    <source>
        <dbReference type="ARBA" id="ARBA00023277"/>
    </source>
</evidence>
<dbReference type="Proteomes" id="UP001501295">
    <property type="component" value="Unassembled WGS sequence"/>
</dbReference>
<proteinExistence type="predicted"/>
<dbReference type="PANTHER" id="PTHR12110">
    <property type="entry name" value="HYDROXYPYRUVATE ISOMERASE"/>
    <property type="match status" value="1"/>
</dbReference>
<protein>
    <submittedName>
        <fullName evidence="3">Sugar phosphate isomerase/epimerase</fullName>
    </submittedName>
</protein>
<dbReference type="SUPFAM" id="SSF51658">
    <property type="entry name" value="Xylose isomerase-like"/>
    <property type="match status" value="1"/>
</dbReference>
<comment type="caution">
    <text evidence="3">The sequence shown here is derived from an EMBL/GenBank/DDBJ whole genome shotgun (WGS) entry which is preliminary data.</text>
</comment>
<organism evidence="3 4">
    <name type="scientific">Frondihabitans cladoniiphilus</name>
    <dbReference type="NCBI Taxonomy" id="715785"/>
    <lineage>
        <taxon>Bacteria</taxon>
        <taxon>Bacillati</taxon>
        <taxon>Actinomycetota</taxon>
        <taxon>Actinomycetes</taxon>
        <taxon>Micrococcales</taxon>
        <taxon>Microbacteriaceae</taxon>
        <taxon>Frondihabitans</taxon>
    </lineage>
</organism>
<evidence type="ECO:0000259" key="2">
    <source>
        <dbReference type="Pfam" id="PF01261"/>
    </source>
</evidence>
<dbReference type="Gene3D" id="3.20.20.150">
    <property type="entry name" value="Divalent-metal-dependent TIM barrel enzymes"/>
    <property type="match status" value="1"/>
</dbReference>
<dbReference type="InterPro" id="IPR013022">
    <property type="entry name" value="Xyl_isomerase-like_TIM-brl"/>
</dbReference>
<dbReference type="GO" id="GO:0016853">
    <property type="term" value="F:isomerase activity"/>
    <property type="evidence" value="ECO:0007669"/>
    <property type="project" value="UniProtKB-KW"/>
</dbReference>
<dbReference type="PANTHER" id="PTHR12110:SF41">
    <property type="entry name" value="INOSOSE DEHYDRATASE"/>
    <property type="match status" value="1"/>
</dbReference>
<dbReference type="EMBL" id="BAABLM010000003">
    <property type="protein sequence ID" value="GAA4676703.1"/>
    <property type="molecule type" value="Genomic_DNA"/>
</dbReference>
<keyword evidence="3" id="KW-0413">Isomerase</keyword>
<evidence type="ECO:0000313" key="3">
    <source>
        <dbReference type="EMBL" id="GAA4676703.1"/>
    </source>
</evidence>
<evidence type="ECO:0000313" key="4">
    <source>
        <dbReference type="Proteomes" id="UP001501295"/>
    </source>
</evidence>
<dbReference type="InterPro" id="IPR050312">
    <property type="entry name" value="IolE/XylAMocC-like"/>
</dbReference>
<sequence length="270" mass="28658">MATHISLQLYAVNDALSKDLDGGIARLAEIGFDTVEAFDFVSRPAELKAVFDRHGITARTGHAIFLSTEVATPDGILGDIPAPAVTFAAAKELGLDVVIDPFVPADRWATRADVEDTAARLNAAAKEAAAYGLAVGYHNHDHEFRTQIDGVTAYEVFAGLLDEGVRLELDLYWATAAGVDVAALLERLGERVIAVHVKDGPMREGISTADLPQDQSPAGQGDVPLAAAFAAAPALQYAVIEFDHFEGDIFDGVKQSFDWLTANLGAEVSA</sequence>
<dbReference type="Pfam" id="PF01261">
    <property type="entry name" value="AP_endonuc_2"/>
    <property type="match status" value="1"/>
</dbReference>
<keyword evidence="1" id="KW-0119">Carbohydrate metabolism</keyword>